<organism evidence="1 2">
    <name type="scientific">Irpex rosettiformis</name>
    <dbReference type="NCBI Taxonomy" id="378272"/>
    <lineage>
        <taxon>Eukaryota</taxon>
        <taxon>Fungi</taxon>
        <taxon>Dikarya</taxon>
        <taxon>Basidiomycota</taxon>
        <taxon>Agaricomycotina</taxon>
        <taxon>Agaricomycetes</taxon>
        <taxon>Polyporales</taxon>
        <taxon>Irpicaceae</taxon>
        <taxon>Irpex</taxon>
    </lineage>
</organism>
<accession>A0ACB8UI82</accession>
<evidence type="ECO:0000313" key="1">
    <source>
        <dbReference type="EMBL" id="KAI0093774.1"/>
    </source>
</evidence>
<sequence>MAQSYIPQVSHGDSRSPPVLSLDLQASDRSTSYMVAPRLTTMPTNLLVLVCSQLAFAAATPPIHGRDDETMLAEESVEPMHNGLDSHWVVVIIVLVVVIVGAVVGICIWAKMRQRRRLRRGSFSRVSRRISSASVAPLQEKSPSPSLNANTRQSPIPEPMPALTYDGPYRGFNTTYHGTR</sequence>
<name>A0ACB8UI82_9APHY</name>
<keyword evidence="2" id="KW-1185">Reference proteome</keyword>
<dbReference type="EMBL" id="MU274901">
    <property type="protein sequence ID" value="KAI0093774.1"/>
    <property type="molecule type" value="Genomic_DNA"/>
</dbReference>
<comment type="caution">
    <text evidence="1">The sequence shown here is derived from an EMBL/GenBank/DDBJ whole genome shotgun (WGS) entry which is preliminary data.</text>
</comment>
<dbReference type="Proteomes" id="UP001055072">
    <property type="component" value="Unassembled WGS sequence"/>
</dbReference>
<protein>
    <submittedName>
        <fullName evidence="1">Uncharacterized protein</fullName>
    </submittedName>
</protein>
<gene>
    <name evidence="1" type="ORF">BDY19DRAFT_273769</name>
</gene>
<proteinExistence type="predicted"/>
<reference evidence="1" key="1">
    <citation type="journal article" date="2021" name="Environ. Microbiol.">
        <title>Gene family expansions and transcriptome signatures uncover fungal adaptations to wood decay.</title>
        <authorList>
            <person name="Hage H."/>
            <person name="Miyauchi S."/>
            <person name="Viragh M."/>
            <person name="Drula E."/>
            <person name="Min B."/>
            <person name="Chaduli D."/>
            <person name="Navarro D."/>
            <person name="Favel A."/>
            <person name="Norest M."/>
            <person name="Lesage-Meessen L."/>
            <person name="Balint B."/>
            <person name="Merenyi Z."/>
            <person name="de Eugenio L."/>
            <person name="Morin E."/>
            <person name="Martinez A.T."/>
            <person name="Baldrian P."/>
            <person name="Stursova M."/>
            <person name="Martinez M.J."/>
            <person name="Novotny C."/>
            <person name="Magnuson J.K."/>
            <person name="Spatafora J.W."/>
            <person name="Maurice S."/>
            <person name="Pangilinan J."/>
            <person name="Andreopoulos W."/>
            <person name="LaButti K."/>
            <person name="Hundley H."/>
            <person name="Na H."/>
            <person name="Kuo A."/>
            <person name="Barry K."/>
            <person name="Lipzen A."/>
            <person name="Henrissat B."/>
            <person name="Riley R."/>
            <person name="Ahrendt S."/>
            <person name="Nagy L.G."/>
            <person name="Grigoriev I.V."/>
            <person name="Martin F."/>
            <person name="Rosso M.N."/>
        </authorList>
    </citation>
    <scope>NUCLEOTIDE SEQUENCE</scope>
    <source>
        <strain evidence="1">CBS 384.51</strain>
    </source>
</reference>
<evidence type="ECO:0000313" key="2">
    <source>
        <dbReference type="Proteomes" id="UP001055072"/>
    </source>
</evidence>